<evidence type="ECO:0000313" key="12">
    <source>
        <dbReference type="EMBL" id="GDZ94518.1"/>
    </source>
</evidence>
<evidence type="ECO:0000256" key="2">
    <source>
        <dbReference type="ARBA" id="ARBA00022448"/>
    </source>
</evidence>
<evidence type="ECO:0000256" key="9">
    <source>
        <dbReference type="SAM" id="Phobius"/>
    </source>
</evidence>
<dbReference type="InterPro" id="IPR038770">
    <property type="entry name" value="Na+/solute_symporter_sf"/>
</dbReference>
<evidence type="ECO:0000256" key="1">
    <source>
        <dbReference type="ARBA" id="ARBA00004141"/>
    </source>
</evidence>
<feature type="transmembrane region" description="Helical" evidence="9">
    <location>
        <begin position="144"/>
        <end position="166"/>
    </location>
</feature>
<comment type="subcellular location">
    <subcellularLocation>
        <location evidence="1">Membrane</location>
        <topology evidence="1">Multi-pass membrane protein</topology>
    </subcellularLocation>
</comment>
<feature type="transmembrane region" description="Helical" evidence="9">
    <location>
        <begin position="352"/>
        <end position="374"/>
    </location>
</feature>
<dbReference type="InterPro" id="IPR036291">
    <property type="entry name" value="NAD(P)-bd_dom_sf"/>
</dbReference>
<dbReference type="GO" id="GO:0016020">
    <property type="term" value="C:membrane"/>
    <property type="evidence" value="ECO:0007669"/>
    <property type="project" value="UniProtKB-SubCell"/>
</dbReference>
<dbReference type="AlphaFoldDB" id="A0A4P5ZEN9"/>
<feature type="transmembrane region" description="Helical" evidence="9">
    <location>
        <begin position="172"/>
        <end position="194"/>
    </location>
</feature>
<dbReference type="EMBL" id="BJCD01000045">
    <property type="protein sequence ID" value="GDZ94518.1"/>
    <property type="molecule type" value="Genomic_DNA"/>
</dbReference>
<keyword evidence="8 9" id="KW-0472">Membrane</keyword>
<name>A0A4P5ZEN9_PLAAG</name>
<comment type="caution">
    <text evidence="12">The sequence shown here is derived from an EMBL/GenBank/DDBJ whole genome shotgun (WGS) entry which is preliminary data.</text>
</comment>
<feature type="domain" description="RCK N-terminal" evidence="10">
    <location>
        <begin position="407"/>
        <end position="524"/>
    </location>
</feature>
<evidence type="ECO:0000259" key="11">
    <source>
        <dbReference type="PROSITE" id="PS51202"/>
    </source>
</evidence>
<organism evidence="12 13">
    <name type="scientific">Planktothrix agardhii CCAP 1459/11A</name>
    <dbReference type="NCBI Taxonomy" id="282420"/>
    <lineage>
        <taxon>Bacteria</taxon>
        <taxon>Bacillati</taxon>
        <taxon>Cyanobacteriota</taxon>
        <taxon>Cyanophyceae</taxon>
        <taxon>Oscillatoriophycideae</taxon>
        <taxon>Oscillatoriales</taxon>
        <taxon>Microcoleaceae</taxon>
        <taxon>Planktothrix</taxon>
    </lineage>
</organism>
<feature type="transmembrane region" description="Helical" evidence="9">
    <location>
        <begin position="292"/>
        <end position="314"/>
    </location>
</feature>
<dbReference type="Gene3D" id="3.30.70.1450">
    <property type="entry name" value="Regulator of K+ conductance, C-terminal domain"/>
    <property type="match status" value="2"/>
</dbReference>
<keyword evidence="2" id="KW-0813">Transport</keyword>
<feature type="transmembrane region" description="Helical" evidence="9">
    <location>
        <begin position="86"/>
        <end position="106"/>
    </location>
</feature>
<dbReference type="InterPro" id="IPR003148">
    <property type="entry name" value="RCK_N"/>
</dbReference>
<evidence type="ECO:0000256" key="6">
    <source>
        <dbReference type="ARBA" id="ARBA00022989"/>
    </source>
</evidence>
<feature type="transmembrane region" description="Helical" evidence="9">
    <location>
        <begin position="214"/>
        <end position="235"/>
    </location>
</feature>
<dbReference type="PANTHER" id="PTHR16254:SF14">
    <property type="entry name" value="TRANSMEMBRANE AND COILED-COIL DOMAIN-CONTAINING PROTEIN 3"/>
    <property type="match status" value="1"/>
</dbReference>
<proteinExistence type="predicted"/>
<dbReference type="Pfam" id="PF02254">
    <property type="entry name" value="TrkA_N"/>
    <property type="match status" value="1"/>
</dbReference>
<evidence type="ECO:0000256" key="7">
    <source>
        <dbReference type="ARBA" id="ARBA00023065"/>
    </source>
</evidence>
<evidence type="ECO:0000256" key="4">
    <source>
        <dbReference type="ARBA" id="ARBA00022692"/>
    </source>
</evidence>
<gene>
    <name evidence="12" type="ORF">PA905_24740</name>
</gene>
<dbReference type="RefSeq" id="WP_141294629.1">
    <property type="nucleotide sequence ID" value="NZ_BJCD01000045.1"/>
</dbReference>
<evidence type="ECO:0000256" key="3">
    <source>
        <dbReference type="ARBA" id="ARBA00022449"/>
    </source>
</evidence>
<dbReference type="Pfam" id="PF02080">
    <property type="entry name" value="TrkA_C"/>
    <property type="match status" value="2"/>
</dbReference>
<sequence length="745" mass="81286">MTDLIILFAAAAIGGLLASIFRQPVILGYLLAGIIVGPFELGIIHDYEQVETVAELGVTFLLFTLGVEFSFAELNKVKNISLGGGGIQIALTIGLTAFISVTMGWVTSIPQGVFLGELLSLSSTAVVLKALMESNETSTPQGQVMLGILIVQDLALGLMLAVLPALNQPVDQIGIAIGIALLKLALFALGAIIVGKWLIPPLLRLLAKTESRELFLLGVVALCLGIALLTGYIGLSTEMGAFVAGLMISEVEYSDQTLDYVEPLRDICAAAFFVSIGILIDPTFLWNNLPLILGLVSLVFVGKSLIITPLVVLFRYPLKTAIITGLGLAQIGEFSFVLVEQGSNFGLISQDLYMLVLGTTAMTLIVTPFVFRFLPILLSQAESFPALETWLTKFDAPIAISEELSLENHIIVCGYGRVGKNVVKLLINQGHQVLVIEQSEEKIKKLRDKKIPYLYGNASSLLLLEKAEVSTAKGMAIALPDPMSSRLCVKRALQLNPELDMVVRANEMEDIGMLYQLGAKEVIQPEFEASLELSSHLFRVLGLSKTTIEADIQKIRESQYLPLQPERSPEEISRELEEAVSTMNHQWYTLPTDSTLVGMTIEKAYVRSLTGVSIIEIKRFGGETIDYPDAQTVMKTGDKLLLVGTPNDFEAFDYLATKKVILPNEGDACIWVSIPKNSNFSGKKLEELNLQEQFGTVVQGIRRQKKYIRFPDIKTDIQAGDNLLLFGQLDLLNQVSQFVSSQGAS</sequence>
<accession>A0A4P5ZEN9</accession>
<feature type="transmembrane region" description="Helical" evidence="9">
    <location>
        <begin position="263"/>
        <end position="280"/>
    </location>
</feature>
<dbReference type="GO" id="GO:0015386">
    <property type="term" value="F:potassium:proton antiporter activity"/>
    <property type="evidence" value="ECO:0007669"/>
    <property type="project" value="InterPro"/>
</dbReference>
<evidence type="ECO:0000256" key="8">
    <source>
        <dbReference type="ARBA" id="ARBA00023136"/>
    </source>
</evidence>
<dbReference type="SUPFAM" id="SSF116726">
    <property type="entry name" value="TrkA C-terminal domain-like"/>
    <property type="match status" value="2"/>
</dbReference>
<reference evidence="13" key="1">
    <citation type="submission" date="2019-02" db="EMBL/GenBank/DDBJ databases">
        <title>Draft genome sequence of Planktothrix agardhii NIES-905.</title>
        <authorList>
            <person name="Yamaguchi H."/>
            <person name="Suzuki S."/>
            <person name="Kawachi M."/>
        </authorList>
    </citation>
    <scope>NUCLEOTIDE SEQUENCE [LARGE SCALE GENOMIC DNA]</scope>
    <source>
        <strain evidence="13">CCAP 1459/11A</strain>
    </source>
</reference>
<dbReference type="Gene3D" id="3.40.50.720">
    <property type="entry name" value="NAD(P)-binding Rossmann-like Domain"/>
    <property type="match status" value="1"/>
</dbReference>
<keyword evidence="3" id="KW-0050">Antiport</keyword>
<dbReference type="PANTHER" id="PTHR16254">
    <property type="entry name" value="POTASSIUM/PROTON ANTIPORTER-RELATED"/>
    <property type="match status" value="1"/>
</dbReference>
<dbReference type="Proteomes" id="UP000299794">
    <property type="component" value="Unassembled WGS sequence"/>
</dbReference>
<keyword evidence="7" id="KW-0406">Ion transport</keyword>
<evidence type="ECO:0000259" key="10">
    <source>
        <dbReference type="PROSITE" id="PS51201"/>
    </source>
</evidence>
<keyword evidence="5" id="KW-0732">Signal</keyword>
<dbReference type="Pfam" id="PF00999">
    <property type="entry name" value="Na_H_Exchanger"/>
    <property type="match status" value="1"/>
</dbReference>
<evidence type="ECO:0000313" key="13">
    <source>
        <dbReference type="Proteomes" id="UP000299794"/>
    </source>
</evidence>
<dbReference type="InterPro" id="IPR006153">
    <property type="entry name" value="Cation/H_exchanger_TM"/>
</dbReference>
<dbReference type="PROSITE" id="PS51202">
    <property type="entry name" value="RCK_C"/>
    <property type="match status" value="2"/>
</dbReference>
<dbReference type="InterPro" id="IPR006037">
    <property type="entry name" value="RCK_C"/>
</dbReference>
<dbReference type="InterPro" id="IPR045158">
    <property type="entry name" value="KEA4/5/6-like"/>
</dbReference>
<dbReference type="SUPFAM" id="SSF51735">
    <property type="entry name" value="NAD(P)-binding Rossmann-fold domains"/>
    <property type="match status" value="1"/>
</dbReference>
<protein>
    <submittedName>
        <fullName evidence="12">Sodium/hydrogen exchanger</fullName>
    </submittedName>
</protein>
<feature type="transmembrane region" description="Helical" evidence="9">
    <location>
        <begin position="56"/>
        <end position="74"/>
    </location>
</feature>
<feature type="domain" description="RCK C-terminal" evidence="11">
    <location>
        <begin position="573"/>
        <end position="655"/>
    </location>
</feature>
<evidence type="ECO:0000256" key="5">
    <source>
        <dbReference type="ARBA" id="ARBA00022729"/>
    </source>
</evidence>
<feature type="domain" description="RCK C-terminal" evidence="11">
    <location>
        <begin position="657"/>
        <end position="741"/>
    </location>
</feature>
<dbReference type="InterPro" id="IPR036721">
    <property type="entry name" value="RCK_C_sf"/>
</dbReference>
<keyword evidence="4 9" id="KW-0812">Transmembrane</keyword>
<keyword evidence="6 9" id="KW-1133">Transmembrane helix</keyword>
<dbReference type="Gene3D" id="1.20.1530.20">
    <property type="match status" value="1"/>
</dbReference>
<dbReference type="PROSITE" id="PS51201">
    <property type="entry name" value="RCK_N"/>
    <property type="match status" value="1"/>
</dbReference>